<keyword evidence="2" id="KW-1185">Reference proteome</keyword>
<organism evidence="1 2">
    <name type="scientific">Anopheles melas</name>
    <dbReference type="NCBI Taxonomy" id="34690"/>
    <lineage>
        <taxon>Eukaryota</taxon>
        <taxon>Metazoa</taxon>
        <taxon>Ecdysozoa</taxon>
        <taxon>Arthropoda</taxon>
        <taxon>Hexapoda</taxon>
        <taxon>Insecta</taxon>
        <taxon>Pterygota</taxon>
        <taxon>Neoptera</taxon>
        <taxon>Endopterygota</taxon>
        <taxon>Diptera</taxon>
        <taxon>Nematocera</taxon>
        <taxon>Culicoidea</taxon>
        <taxon>Culicidae</taxon>
        <taxon>Anophelinae</taxon>
        <taxon>Anopheles</taxon>
    </lineage>
</organism>
<evidence type="ECO:0000313" key="2">
    <source>
        <dbReference type="Proteomes" id="UP000075902"/>
    </source>
</evidence>
<dbReference type="Proteomes" id="UP000075902">
    <property type="component" value="Unassembled WGS sequence"/>
</dbReference>
<dbReference type="AlphaFoldDB" id="A0A182UFC9"/>
<reference evidence="2" key="1">
    <citation type="submission" date="2014-01" db="EMBL/GenBank/DDBJ databases">
        <title>The Genome Sequence of Anopheles melas CM1001059_A (V2).</title>
        <authorList>
            <consortium name="The Broad Institute Genomics Platform"/>
            <person name="Neafsey D.E."/>
            <person name="Besansky N."/>
            <person name="Howell P."/>
            <person name="Walton C."/>
            <person name="Young S.K."/>
            <person name="Zeng Q."/>
            <person name="Gargeya S."/>
            <person name="Fitzgerald M."/>
            <person name="Haas B."/>
            <person name="Abouelleil A."/>
            <person name="Allen A.W."/>
            <person name="Alvarado L."/>
            <person name="Arachchi H.M."/>
            <person name="Berlin A.M."/>
            <person name="Chapman S.B."/>
            <person name="Gainer-Dewar J."/>
            <person name="Goldberg J."/>
            <person name="Griggs A."/>
            <person name="Gujja S."/>
            <person name="Hansen M."/>
            <person name="Howarth C."/>
            <person name="Imamovic A."/>
            <person name="Ireland A."/>
            <person name="Larimer J."/>
            <person name="McCowan C."/>
            <person name="Murphy C."/>
            <person name="Pearson M."/>
            <person name="Poon T.W."/>
            <person name="Priest M."/>
            <person name="Roberts A."/>
            <person name="Saif S."/>
            <person name="Shea T."/>
            <person name="Sisk P."/>
            <person name="Sykes S."/>
            <person name="Wortman J."/>
            <person name="Nusbaum C."/>
            <person name="Birren B."/>
        </authorList>
    </citation>
    <scope>NUCLEOTIDE SEQUENCE [LARGE SCALE GENOMIC DNA]</scope>
    <source>
        <strain evidence="2">CM1001059</strain>
    </source>
</reference>
<accession>A0A182UFC9</accession>
<name>A0A182UFC9_9DIPT</name>
<sequence length="184" mass="18703">MFAYHGKKAITLEVCLAVIVSVFGVVLSAPLDGQQQTVAIEGGAKHQEKRGIGLAYTGLTGFGAYDTSLGLAGYPATAYVTPTVIKSTYTVPAAATYHTAAYDAAHSKFGYGGFYPASYGGFGTGGYGYGGFAAPAATYSKIVHPATSTYTKVIQTYPSAAVVAAGTPAVASYTGVGSLGGYVY</sequence>
<dbReference type="VEuPathDB" id="VectorBase:AMEC019383"/>
<protein>
    <submittedName>
        <fullName evidence="1">Uncharacterized protein</fullName>
    </submittedName>
</protein>
<proteinExistence type="predicted"/>
<reference evidence="1" key="2">
    <citation type="submission" date="2020-05" db="UniProtKB">
        <authorList>
            <consortium name="EnsemblMetazoa"/>
        </authorList>
    </citation>
    <scope>IDENTIFICATION</scope>
    <source>
        <strain evidence="1">CM1001059</strain>
    </source>
</reference>
<dbReference type="EnsemblMetazoa" id="AMEC019383-RA">
    <property type="protein sequence ID" value="AMEC019383-PA"/>
    <property type="gene ID" value="AMEC019383"/>
</dbReference>
<evidence type="ECO:0000313" key="1">
    <source>
        <dbReference type="EnsemblMetazoa" id="AMEC019383-PA"/>
    </source>
</evidence>